<dbReference type="Gene3D" id="3.30.900.10">
    <property type="entry name" value="HORMA domain"/>
    <property type="match status" value="1"/>
</dbReference>
<evidence type="ECO:0000313" key="4">
    <source>
        <dbReference type="EMBL" id="KAB8345905.1"/>
    </source>
</evidence>
<accession>A0A5N6KW12</accession>
<dbReference type="GO" id="GO:0005829">
    <property type="term" value="C:cytosol"/>
    <property type="evidence" value="ECO:0007669"/>
    <property type="project" value="TreeGrafter"/>
</dbReference>
<feature type="compositionally biased region" description="Polar residues" evidence="2">
    <location>
        <begin position="427"/>
        <end position="443"/>
    </location>
</feature>
<dbReference type="PANTHER" id="PTHR13430">
    <property type="match status" value="1"/>
</dbReference>
<feature type="compositionally biased region" description="Low complexity" evidence="2">
    <location>
        <begin position="403"/>
        <end position="414"/>
    </location>
</feature>
<comment type="caution">
    <text evidence="4">The sequence shown here is derived from an EMBL/GenBank/DDBJ whole genome shotgun (WGS) entry which is preliminary data.</text>
</comment>
<feature type="region of interest" description="Disordered" evidence="2">
    <location>
        <begin position="553"/>
        <end position="711"/>
    </location>
</feature>
<dbReference type="InterPro" id="IPR018731">
    <property type="entry name" value="Atg13_N"/>
</dbReference>
<dbReference type="GO" id="GO:0034497">
    <property type="term" value="P:protein localization to phagophore assembly site"/>
    <property type="evidence" value="ECO:0007669"/>
    <property type="project" value="TreeGrafter"/>
</dbReference>
<name>A0A5N6KW12_9ROSI</name>
<sequence>MSRPRSSFESSAGQDPQSKEDSKIRQIIPKFFTKAALTIVASRTDLPQYLARDSRLPREDVWFNLKLDDTDVLARDLSHWADLDPLTEKARPLVIEIYLDTAELSRNQNLVVIDERGRRWDVNEALASSSARDGNKSRKSEIVLERWKVFVDDSKPRPAGPPEGIPHTYKKAVVMFRSLYTYARFLPAWKFSRRLAQQPATLTALRPLFRILHDDPTGSPRDSLRAALYPSPEPIYEKFRFQPTLSAVGSLSIEVSYRVNCDFRVDDSESLLSSHFMGMDNEYFRPSLGEDVGQTQGYLSGAKGPGSLPSDKRFFKDRQDLGQAYGSMSTFHNLDAPTGTSPISALRQVRDARLESQPDSPPQKSQPSHRMSQASQGSRSSLKSAEGVPFQRRVSVSFQPFKAGSLSSSPGPSGLAPPSPRPSSARTTEQYGTSLGQTRNRTSLAALPQTALRVPPTPAPEVAVGSPGSSSPKAPPISRYSSSFGHRRSRLSSGGGSSSKPDDDNNSSGRASQLSNQPGSGLLAEGEGGSSGSLQTDDDNISDFLKLLEQDKELKSFNRTDEESRDASARRTNAALSRYHKQKETHSALGDSLSSSMHMHRSSSTSSRHQPPTLVGNSVSTSSSPGKAMSPYTPHTPAIPSRLGAGSIPAYSESRQHQSRGRAEQAAAEETDSVRSRAQDRSSSGAIDIPTSPQRWPPHTRRSSSAAQRHRDAVIEDEFGMRSASLGNGAEDRPDLSLSELLALQDPLTSPRGGQSRQPTCYITPQAVNRAEVADDECRVLQQYYQSHQLQHKTPSDISWIGSLQLFFLFAASLIGGPMFDRYGGKVSSLLNLQTPRQHTNPPPPRHSGPQPCSTSSPS</sequence>
<feature type="domain" description="Autophagy-related protein 13 N-terminal" evidence="3">
    <location>
        <begin position="28"/>
        <end position="263"/>
    </location>
</feature>
<evidence type="ECO:0000256" key="2">
    <source>
        <dbReference type="SAM" id="MobiDB-lite"/>
    </source>
</evidence>
<proteinExistence type="predicted"/>
<dbReference type="InterPro" id="IPR040182">
    <property type="entry name" value="ATG13"/>
</dbReference>
<organism evidence="4 5">
    <name type="scientific">Carpinus fangiana</name>
    <dbReference type="NCBI Taxonomy" id="176857"/>
    <lineage>
        <taxon>Eukaryota</taxon>
        <taxon>Viridiplantae</taxon>
        <taxon>Streptophyta</taxon>
        <taxon>Embryophyta</taxon>
        <taxon>Tracheophyta</taxon>
        <taxon>Spermatophyta</taxon>
        <taxon>Magnoliopsida</taxon>
        <taxon>eudicotyledons</taxon>
        <taxon>Gunneridae</taxon>
        <taxon>Pentapetalae</taxon>
        <taxon>rosids</taxon>
        <taxon>fabids</taxon>
        <taxon>Fagales</taxon>
        <taxon>Betulaceae</taxon>
        <taxon>Carpinus</taxon>
    </lineage>
</organism>
<evidence type="ECO:0000259" key="3">
    <source>
        <dbReference type="Pfam" id="PF10033"/>
    </source>
</evidence>
<dbReference type="Gene3D" id="6.10.140.1900">
    <property type="match status" value="1"/>
</dbReference>
<dbReference type="AlphaFoldDB" id="A0A5N6KW12"/>
<dbReference type="OrthoDB" id="70161at2759"/>
<reference evidence="4 5" key="1">
    <citation type="submission" date="2019-06" db="EMBL/GenBank/DDBJ databases">
        <title>A chromosomal-level reference genome of Carpinus fangiana (Coryloideae, Betulaceae).</title>
        <authorList>
            <person name="Yang X."/>
            <person name="Wang Z."/>
            <person name="Zhang L."/>
            <person name="Hao G."/>
            <person name="Liu J."/>
            <person name="Yang Y."/>
        </authorList>
    </citation>
    <scope>NUCLEOTIDE SEQUENCE [LARGE SCALE GENOMIC DNA]</scope>
    <source>
        <strain evidence="4">Cfa_2016G</strain>
        <tissue evidence="4">Leaf</tissue>
    </source>
</reference>
<feature type="region of interest" description="Disordered" evidence="2">
    <location>
        <begin position="401"/>
        <end position="538"/>
    </location>
</feature>
<dbReference type="InterPro" id="IPR036570">
    <property type="entry name" value="HORMA_dom_sf"/>
</dbReference>
<feature type="compositionally biased region" description="Low complexity" evidence="2">
    <location>
        <begin position="460"/>
        <end position="484"/>
    </location>
</feature>
<feature type="compositionally biased region" description="Polar residues" evidence="2">
    <location>
        <begin position="369"/>
        <end position="383"/>
    </location>
</feature>
<keyword evidence="5" id="KW-1185">Reference proteome</keyword>
<keyword evidence="1" id="KW-0072">Autophagy</keyword>
<feature type="region of interest" description="Disordered" evidence="2">
    <location>
        <begin position="1"/>
        <end position="23"/>
    </location>
</feature>
<feature type="region of interest" description="Disordered" evidence="2">
    <location>
        <begin position="352"/>
        <end position="388"/>
    </location>
</feature>
<evidence type="ECO:0000256" key="1">
    <source>
        <dbReference type="ARBA" id="ARBA00023006"/>
    </source>
</evidence>
<dbReference type="EMBL" id="VIBQ01000013">
    <property type="protein sequence ID" value="KAB8345905.1"/>
    <property type="molecule type" value="Genomic_DNA"/>
</dbReference>
<feature type="compositionally biased region" description="Polar residues" evidence="2">
    <location>
        <begin position="1"/>
        <end position="16"/>
    </location>
</feature>
<gene>
    <name evidence="4" type="ORF">FH972_022960</name>
</gene>
<dbReference type="Pfam" id="PF10033">
    <property type="entry name" value="ATG13"/>
    <property type="match status" value="1"/>
</dbReference>
<evidence type="ECO:0000313" key="5">
    <source>
        <dbReference type="Proteomes" id="UP000327013"/>
    </source>
</evidence>
<protein>
    <recommendedName>
        <fullName evidence="3">Autophagy-related protein 13 N-terminal domain-containing protein</fullName>
    </recommendedName>
</protein>
<dbReference type="Proteomes" id="UP000327013">
    <property type="component" value="Unassembled WGS sequence"/>
</dbReference>
<feature type="compositionally biased region" description="Basic and acidic residues" evidence="2">
    <location>
        <begin position="553"/>
        <end position="569"/>
    </location>
</feature>
<dbReference type="GO" id="GO:0034727">
    <property type="term" value="P:piecemeal microautophagy of the nucleus"/>
    <property type="evidence" value="ECO:0007669"/>
    <property type="project" value="TreeGrafter"/>
</dbReference>
<feature type="compositionally biased region" description="Polar residues" evidence="2">
    <location>
        <begin position="615"/>
        <end position="625"/>
    </location>
</feature>
<dbReference type="GO" id="GO:0000407">
    <property type="term" value="C:phagophore assembly site"/>
    <property type="evidence" value="ECO:0007669"/>
    <property type="project" value="TreeGrafter"/>
</dbReference>
<feature type="compositionally biased region" description="Low complexity" evidence="2">
    <location>
        <begin position="592"/>
        <end position="609"/>
    </location>
</feature>
<dbReference type="GO" id="GO:0000423">
    <property type="term" value="P:mitophagy"/>
    <property type="evidence" value="ECO:0007669"/>
    <property type="project" value="TreeGrafter"/>
</dbReference>
<dbReference type="GO" id="GO:1990316">
    <property type="term" value="C:Atg1/ULK1 kinase complex"/>
    <property type="evidence" value="ECO:0007669"/>
    <property type="project" value="InterPro"/>
</dbReference>
<dbReference type="PANTHER" id="PTHR13430:SF4">
    <property type="entry name" value="AUTOPHAGY-RELATED PROTEIN 13"/>
    <property type="match status" value="1"/>
</dbReference>
<feature type="region of interest" description="Disordered" evidence="2">
    <location>
        <begin position="834"/>
        <end position="859"/>
    </location>
</feature>